<dbReference type="Gene3D" id="3.40.50.1450">
    <property type="entry name" value="HybD-like"/>
    <property type="match status" value="1"/>
</dbReference>
<keyword evidence="2 5" id="KW-0645">Protease</keyword>
<dbReference type="PRINTS" id="PR00446">
    <property type="entry name" value="HYDRGNUPTAKE"/>
</dbReference>
<evidence type="ECO:0000256" key="2">
    <source>
        <dbReference type="ARBA" id="ARBA00022670"/>
    </source>
</evidence>
<accession>A0A1I6D461</accession>
<dbReference type="STRING" id="39060.SAMN05660706_10559"/>
<dbReference type="Pfam" id="PF01750">
    <property type="entry name" value="HycI"/>
    <property type="match status" value="1"/>
</dbReference>
<dbReference type="Proteomes" id="UP000199584">
    <property type="component" value="Unassembled WGS sequence"/>
</dbReference>
<dbReference type="CDD" id="cd00518">
    <property type="entry name" value="H2MP"/>
    <property type="match status" value="1"/>
</dbReference>
<evidence type="ECO:0000256" key="4">
    <source>
        <dbReference type="ARBA" id="ARBA00022801"/>
    </source>
</evidence>
<proteinExistence type="inferred from homology"/>
<dbReference type="EMBL" id="FOYM01000005">
    <property type="protein sequence ID" value="SFR00269.1"/>
    <property type="molecule type" value="Genomic_DNA"/>
</dbReference>
<comment type="similarity">
    <text evidence="1">Belongs to the peptidase A31 family.</text>
</comment>
<dbReference type="PANTHER" id="PTHR30302:SF1">
    <property type="entry name" value="HYDROGENASE 2 MATURATION PROTEASE"/>
    <property type="match status" value="1"/>
</dbReference>
<reference evidence="6" key="1">
    <citation type="submission" date="2016-10" db="EMBL/GenBank/DDBJ databases">
        <authorList>
            <person name="Varghese N."/>
            <person name="Submissions S."/>
        </authorList>
    </citation>
    <scope>NUCLEOTIDE SEQUENCE [LARGE SCALE GENOMIC DNA]</scope>
    <source>
        <strain evidence="6">DSM 3669</strain>
    </source>
</reference>
<keyword evidence="6" id="KW-1185">Reference proteome</keyword>
<protein>
    <submittedName>
        <fullName evidence="5">Hydrogenase maturation protease</fullName>
    </submittedName>
</protein>
<dbReference type="AlphaFoldDB" id="A0A1I6D461"/>
<dbReference type="GO" id="GO:0004190">
    <property type="term" value="F:aspartic-type endopeptidase activity"/>
    <property type="evidence" value="ECO:0007669"/>
    <property type="project" value="UniProtKB-KW"/>
</dbReference>
<name>A0A1I6D461_9FIRM</name>
<dbReference type="InterPro" id="IPR023430">
    <property type="entry name" value="Pept_HybD-like_dom_sf"/>
</dbReference>
<evidence type="ECO:0000256" key="3">
    <source>
        <dbReference type="ARBA" id="ARBA00022750"/>
    </source>
</evidence>
<dbReference type="InterPro" id="IPR000671">
    <property type="entry name" value="Peptidase_A31"/>
</dbReference>
<evidence type="ECO:0000313" key="6">
    <source>
        <dbReference type="Proteomes" id="UP000199584"/>
    </source>
</evidence>
<dbReference type="NCBIfam" id="TIGR00072">
    <property type="entry name" value="hydrog_prot"/>
    <property type="match status" value="1"/>
</dbReference>
<evidence type="ECO:0000313" key="5">
    <source>
        <dbReference type="EMBL" id="SFR00269.1"/>
    </source>
</evidence>
<dbReference type="OrthoDB" id="9794619at2"/>
<evidence type="ECO:0000256" key="1">
    <source>
        <dbReference type="ARBA" id="ARBA00006814"/>
    </source>
</evidence>
<dbReference type="GO" id="GO:0008047">
    <property type="term" value="F:enzyme activator activity"/>
    <property type="evidence" value="ECO:0007669"/>
    <property type="project" value="InterPro"/>
</dbReference>
<dbReference type="SUPFAM" id="SSF53163">
    <property type="entry name" value="HybD-like"/>
    <property type="match status" value="1"/>
</dbReference>
<organism evidence="5 6">
    <name type="scientific">Desulfoscipio geothermicus DSM 3669</name>
    <dbReference type="NCBI Taxonomy" id="1121426"/>
    <lineage>
        <taxon>Bacteria</taxon>
        <taxon>Bacillati</taxon>
        <taxon>Bacillota</taxon>
        <taxon>Clostridia</taxon>
        <taxon>Eubacteriales</taxon>
        <taxon>Desulfallaceae</taxon>
        <taxon>Desulfoscipio</taxon>
    </lineage>
</organism>
<sequence>MAEIAVIGLGNPLLKDDGFGPRVIRALRSSGLPAGVQAVEAGGSFYSYWDLLLSCQHVIAVDSMLGDGPPGTVYMLSPEQLAGARQLERGLWHEIHFLDVLKMAAFFGARPEVTIVGVQPGEINFCLDLSPQLQARLPQVTKLVREMCCRLLRDSSRL</sequence>
<dbReference type="RefSeq" id="WP_092482237.1">
    <property type="nucleotide sequence ID" value="NZ_FOYM01000005.1"/>
</dbReference>
<keyword evidence="4" id="KW-0378">Hydrolase</keyword>
<dbReference type="GO" id="GO:0016485">
    <property type="term" value="P:protein processing"/>
    <property type="evidence" value="ECO:0007669"/>
    <property type="project" value="TreeGrafter"/>
</dbReference>
<keyword evidence="3" id="KW-0064">Aspartyl protease</keyword>
<gene>
    <name evidence="5" type="ORF">SAMN05660706_10559</name>
</gene>
<dbReference type="PANTHER" id="PTHR30302">
    <property type="entry name" value="HYDROGENASE 1 MATURATION PROTEASE"/>
    <property type="match status" value="1"/>
</dbReference>